<dbReference type="RefSeq" id="WP_184299110.1">
    <property type="nucleotide sequence ID" value="NZ_JACHLP010000004.1"/>
</dbReference>
<keyword evidence="6" id="KW-1185">Reference proteome</keyword>
<dbReference type="PANTHER" id="PTHR10907">
    <property type="entry name" value="REGUCALCIN"/>
    <property type="match status" value="1"/>
</dbReference>
<dbReference type="Gene3D" id="2.120.10.30">
    <property type="entry name" value="TolB, C-terminal domain"/>
    <property type="match status" value="1"/>
</dbReference>
<dbReference type="Proteomes" id="UP000562027">
    <property type="component" value="Unassembled WGS sequence"/>
</dbReference>
<comment type="caution">
    <text evidence="5">The sequence shown here is derived from an EMBL/GenBank/DDBJ whole genome shotgun (WGS) entry which is preliminary data.</text>
</comment>
<accession>A0A840LA84</accession>
<keyword evidence="3" id="KW-0479">Metal-binding</keyword>
<sequence>MQARCIWDARCQLGEGPVWHQGRLYFVDIHGAAVHAHEPASGRQQRWSLPRRIAWLMPDQQGDGFIAGLDDEVVRLQLEPTLLIRPWVKPPLPAGVRLNDAKRDRWGRIWAGSMHEREPASAQGVLACLEPDGRWRVAQPAYGIANGPTFSPDGTTLYHADSARAEVHAYAMDAAGRLGPPRLWRSFGAGEGVPDGMCTDSEGALWIAQWGGHGLGRYAPDGRLLARIDLPVSQVSSCCFGGEGGRQLYITTARTGLSEAALAHEPLAGALFVAEPPVPGLGPDATLGSSTTSVWAQSGHATMGAACER</sequence>
<feature type="binding site" evidence="3">
    <location>
        <position position="146"/>
    </location>
    <ligand>
        <name>a divalent metal cation</name>
        <dbReference type="ChEBI" id="CHEBI:60240"/>
    </ligand>
</feature>
<protein>
    <submittedName>
        <fullName evidence="5">Sugar lactone lactonase YvrE</fullName>
    </submittedName>
</protein>
<dbReference type="GO" id="GO:0004341">
    <property type="term" value="F:gluconolactonase activity"/>
    <property type="evidence" value="ECO:0007669"/>
    <property type="project" value="TreeGrafter"/>
</dbReference>
<evidence type="ECO:0000256" key="1">
    <source>
        <dbReference type="ARBA" id="ARBA00008853"/>
    </source>
</evidence>
<dbReference type="InterPro" id="IPR011042">
    <property type="entry name" value="6-blade_b-propeller_TolB-like"/>
</dbReference>
<evidence type="ECO:0000313" key="6">
    <source>
        <dbReference type="Proteomes" id="UP000562027"/>
    </source>
</evidence>
<feature type="binding site" evidence="3">
    <location>
        <position position="15"/>
    </location>
    <ligand>
        <name>a divalent metal cation</name>
        <dbReference type="ChEBI" id="CHEBI:60240"/>
    </ligand>
</feature>
<feature type="domain" description="SMP-30/Gluconolactonase/LRE-like region" evidence="4">
    <location>
        <begin position="13"/>
        <end position="254"/>
    </location>
</feature>
<proteinExistence type="inferred from homology"/>
<dbReference type="GO" id="GO:0019853">
    <property type="term" value="P:L-ascorbic acid biosynthetic process"/>
    <property type="evidence" value="ECO:0007669"/>
    <property type="project" value="TreeGrafter"/>
</dbReference>
<dbReference type="Pfam" id="PF08450">
    <property type="entry name" value="SGL"/>
    <property type="match status" value="1"/>
</dbReference>
<feature type="binding site" evidence="3">
    <location>
        <position position="195"/>
    </location>
    <ligand>
        <name>a divalent metal cation</name>
        <dbReference type="ChEBI" id="CHEBI:60240"/>
    </ligand>
</feature>
<keyword evidence="3" id="KW-0862">Zinc</keyword>
<dbReference type="PANTHER" id="PTHR10907:SF47">
    <property type="entry name" value="REGUCALCIN"/>
    <property type="match status" value="1"/>
</dbReference>
<evidence type="ECO:0000256" key="3">
    <source>
        <dbReference type="PIRSR" id="PIRSR605511-2"/>
    </source>
</evidence>
<comment type="cofactor">
    <cofactor evidence="3">
        <name>Zn(2+)</name>
        <dbReference type="ChEBI" id="CHEBI:29105"/>
    </cofactor>
    <text evidence="3">Binds 1 divalent metal cation per subunit.</text>
</comment>
<evidence type="ECO:0000256" key="2">
    <source>
        <dbReference type="PIRSR" id="PIRSR605511-1"/>
    </source>
</evidence>
<name>A0A840LA84_9BURK</name>
<gene>
    <name evidence="5" type="ORF">HNP55_002166</name>
</gene>
<feature type="binding site" evidence="3">
    <location>
        <position position="97"/>
    </location>
    <ligand>
        <name>substrate</name>
    </ligand>
</feature>
<dbReference type="InterPro" id="IPR005511">
    <property type="entry name" value="SMP-30"/>
</dbReference>
<organism evidence="5 6">
    <name type="scientific">Roseateles oligotrophus</name>
    <dbReference type="NCBI Taxonomy" id="1769250"/>
    <lineage>
        <taxon>Bacteria</taxon>
        <taxon>Pseudomonadati</taxon>
        <taxon>Pseudomonadota</taxon>
        <taxon>Betaproteobacteria</taxon>
        <taxon>Burkholderiales</taxon>
        <taxon>Sphaerotilaceae</taxon>
        <taxon>Roseateles</taxon>
    </lineage>
</organism>
<feature type="binding site" evidence="3">
    <location>
        <position position="99"/>
    </location>
    <ligand>
        <name>substrate</name>
    </ligand>
</feature>
<dbReference type="AlphaFoldDB" id="A0A840LA84"/>
<dbReference type="GO" id="GO:0005509">
    <property type="term" value="F:calcium ion binding"/>
    <property type="evidence" value="ECO:0007669"/>
    <property type="project" value="TreeGrafter"/>
</dbReference>
<dbReference type="EMBL" id="JACHLP010000004">
    <property type="protein sequence ID" value="MBB4843643.1"/>
    <property type="molecule type" value="Genomic_DNA"/>
</dbReference>
<evidence type="ECO:0000313" key="5">
    <source>
        <dbReference type="EMBL" id="MBB4843643.1"/>
    </source>
</evidence>
<evidence type="ECO:0000259" key="4">
    <source>
        <dbReference type="Pfam" id="PF08450"/>
    </source>
</evidence>
<dbReference type="SUPFAM" id="SSF63829">
    <property type="entry name" value="Calcium-dependent phosphotriesterase"/>
    <property type="match status" value="1"/>
</dbReference>
<dbReference type="PRINTS" id="PR01790">
    <property type="entry name" value="SMP30FAMILY"/>
</dbReference>
<feature type="active site" description="Proton donor/acceptor" evidence="2">
    <location>
        <position position="195"/>
    </location>
</feature>
<comment type="similarity">
    <text evidence="1">Belongs to the SMP-30/CGR1 family.</text>
</comment>
<dbReference type="InterPro" id="IPR013658">
    <property type="entry name" value="SGL"/>
</dbReference>
<reference evidence="5 6" key="1">
    <citation type="submission" date="2020-08" db="EMBL/GenBank/DDBJ databases">
        <title>Functional genomics of gut bacteria from endangered species of beetles.</title>
        <authorList>
            <person name="Carlos-Shanley C."/>
        </authorList>
    </citation>
    <scope>NUCLEOTIDE SEQUENCE [LARGE SCALE GENOMIC DNA]</scope>
    <source>
        <strain evidence="5 6">S00239</strain>
    </source>
</reference>